<dbReference type="PANTHER" id="PTHR37738:SF1">
    <property type="entry name" value="OS03G0257000 PROTEIN"/>
    <property type="match status" value="1"/>
</dbReference>
<proteinExistence type="predicted"/>
<dbReference type="PANTHER" id="PTHR37738">
    <property type="entry name" value="OS03G0209700 PROTEIN"/>
    <property type="match status" value="1"/>
</dbReference>
<dbReference type="InterPro" id="IPR039261">
    <property type="entry name" value="FNR_nucleotide-bd"/>
</dbReference>
<dbReference type="Pfam" id="PF08030">
    <property type="entry name" value="NAD_binding_6"/>
    <property type="match status" value="1"/>
</dbReference>
<evidence type="ECO:0000256" key="1">
    <source>
        <dbReference type="ARBA" id="ARBA00023002"/>
    </source>
</evidence>
<dbReference type="EnsemblPlants" id="AUR62006323-RA">
    <property type="protein sequence ID" value="AUR62006323-RA:cds"/>
    <property type="gene ID" value="AUR62006323"/>
</dbReference>
<dbReference type="Gramene" id="AUR62006323-RA">
    <property type="protein sequence ID" value="AUR62006323-RA:cds"/>
    <property type="gene ID" value="AUR62006323"/>
</dbReference>
<keyword evidence="1" id="KW-0560">Oxidoreductase</keyword>
<dbReference type="Proteomes" id="UP000596660">
    <property type="component" value="Unplaced"/>
</dbReference>
<protein>
    <recommendedName>
        <fullName evidence="2">Ferric reductase NAD binding domain-containing protein</fullName>
    </recommendedName>
</protein>
<evidence type="ECO:0000259" key="2">
    <source>
        <dbReference type="Pfam" id="PF08030"/>
    </source>
</evidence>
<accession>A0A803L384</accession>
<dbReference type="AlphaFoldDB" id="A0A803L384"/>
<reference evidence="3" key="2">
    <citation type="submission" date="2021-03" db="UniProtKB">
        <authorList>
            <consortium name="EnsemblPlants"/>
        </authorList>
    </citation>
    <scope>IDENTIFICATION</scope>
</reference>
<reference evidence="3" key="1">
    <citation type="journal article" date="2017" name="Nature">
        <title>The genome of Chenopodium quinoa.</title>
        <authorList>
            <person name="Jarvis D.E."/>
            <person name="Ho Y.S."/>
            <person name="Lightfoot D.J."/>
            <person name="Schmoeckel S.M."/>
            <person name="Li B."/>
            <person name="Borm T.J.A."/>
            <person name="Ohyanagi H."/>
            <person name="Mineta K."/>
            <person name="Michell C.T."/>
            <person name="Saber N."/>
            <person name="Kharbatia N.M."/>
            <person name="Rupper R.R."/>
            <person name="Sharp A.R."/>
            <person name="Dally N."/>
            <person name="Boughton B.A."/>
            <person name="Woo Y.H."/>
            <person name="Gao G."/>
            <person name="Schijlen E.G.W.M."/>
            <person name="Guo X."/>
            <person name="Momin A.A."/>
            <person name="Negrao S."/>
            <person name="Al-Babili S."/>
            <person name="Gehring C."/>
            <person name="Roessner U."/>
            <person name="Jung C."/>
            <person name="Murphy K."/>
            <person name="Arold S.T."/>
            <person name="Gojobori T."/>
            <person name="van der Linden C.G."/>
            <person name="van Loo E.N."/>
            <person name="Jellen E.N."/>
            <person name="Maughan P.J."/>
            <person name="Tester M."/>
        </authorList>
    </citation>
    <scope>NUCLEOTIDE SEQUENCE [LARGE SCALE GENOMIC DNA]</scope>
    <source>
        <strain evidence="3">cv. PI 614886</strain>
    </source>
</reference>
<organism evidence="3 4">
    <name type="scientific">Chenopodium quinoa</name>
    <name type="common">Quinoa</name>
    <dbReference type="NCBI Taxonomy" id="63459"/>
    <lineage>
        <taxon>Eukaryota</taxon>
        <taxon>Viridiplantae</taxon>
        <taxon>Streptophyta</taxon>
        <taxon>Embryophyta</taxon>
        <taxon>Tracheophyta</taxon>
        <taxon>Spermatophyta</taxon>
        <taxon>Magnoliopsida</taxon>
        <taxon>eudicotyledons</taxon>
        <taxon>Gunneridae</taxon>
        <taxon>Pentapetalae</taxon>
        <taxon>Caryophyllales</taxon>
        <taxon>Chenopodiaceae</taxon>
        <taxon>Chenopodioideae</taxon>
        <taxon>Atripliceae</taxon>
        <taxon>Chenopodium</taxon>
    </lineage>
</organism>
<dbReference type="Gene3D" id="3.40.50.80">
    <property type="entry name" value="Nucleotide-binding domain of ferredoxin-NADP reductase (FNR) module"/>
    <property type="match status" value="1"/>
</dbReference>
<dbReference type="GO" id="GO:0016491">
    <property type="term" value="F:oxidoreductase activity"/>
    <property type="evidence" value="ECO:0007669"/>
    <property type="project" value="UniProtKB-KW"/>
</dbReference>
<dbReference type="InterPro" id="IPR013121">
    <property type="entry name" value="Fe_red_NAD-bd_6"/>
</dbReference>
<keyword evidence="4" id="KW-1185">Reference proteome</keyword>
<sequence>MEDEEGDSKKSRVKEMEGITSITLLACGSISGHFIRLPHSTCYGLHGIGLSLSLSFSLNYSYFLNAFTCFDNAGLKKKRLWLWNAKDMMLQGLRMLNMYMVNYDLQNVIAMHNYLTSVYEEGNARSALIQMVQSLQHAKNGVDVVSKSREVVKGERITDLNFLIGPKLYEANWLDLVKGGYIANYQDKAFGICKYIVFIYVVDT</sequence>
<name>A0A803L384_CHEQI</name>
<evidence type="ECO:0000313" key="3">
    <source>
        <dbReference type="EnsemblPlants" id="AUR62006323-RA:cds"/>
    </source>
</evidence>
<evidence type="ECO:0000313" key="4">
    <source>
        <dbReference type="Proteomes" id="UP000596660"/>
    </source>
</evidence>
<feature type="domain" description="Ferric reductase NAD binding" evidence="2">
    <location>
        <begin position="47"/>
        <end position="151"/>
    </location>
</feature>